<organism evidence="2 3">
    <name type="scientific">Agreia pratensis</name>
    <dbReference type="NCBI Taxonomy" id="150121"/>
    <lineage>
        <taxon>Bacteria</taxon>
        <taxon>Bacillati</taxon>
        <taxon>Actinomycetota</taxon>
        <taxon>Actinomycetes</taxon>
        <taxon>Micrococcales</taxon>
        <taxon>Microbacteriaceae</taxon>
        <taxon>Agreia</taxon>
    </lineage>
</organism>
<dbReference type="EMBL" id="FXAY01000001">
    <property type="protein sequence ID" value="SMG15797.1"/>
    <property type="molecule type" value="Genomic_DNA"/>
</dbReference>
<dbReference type="SMART" id="SM00347">
    <property type="entry name" value="HTH_MARR"/>
    <property type="match status" value="1"/>
</dbReference>
<dbReference type="OrthoDB" id="5148120at2"/>
<keyword evidence="3" id="KW-1185">Reference proteome</keyword>
<reference evidence="3" key="1">
    <citation type="submission" date="2017-04" db="EMBL/GenBank/DDBJ databases">
        <authorList>
            <person name="Varghese N."/>
            <person name="Submissions S."/>
        </authorList>
    </citation>
    <scope>NUCLEOTIDE SEQUENCE [LARGE SCALE GENOMIC DNA]</scope>
    <source>
        <strain evidence="3">VKM Ac-2510</strain>
    </source>
</reference>
<sequence length="189" mass="20142">MQDDLILDEIDTETYCGVMSRDSIDSSSEACAAAGSVSLHSAVCSSVDNLETADLTWLMHRAAEVLRADFDAVAKTAGLVDLRDWLVLSVVTDGIPRTQLEIARQLGIDKTTLIAVLDRLEGQAFIVRSASPTDRRVRIPAATAAGAAIYERVTVERDTAIAARLSAVPEAEQSALRSALWAIASAPST</sequence>
<dbReference type="Proteomes" id="UP000193244">
    <property type="component" value="Unassembled WGS sequence"/>
</dbReference>
<keyword evidence="2" id="KW-0238">DNA-binding</keyword>
<dbReference type="InterPro" id="IPR000835">
    <property type="entry name" value="HTH_MarR-typ"/>
</dbReference>
<name>A0A1X7ILE6_9MICO</name>
<dbReference type="AlphaFoldDB" id="A0A1X7ILE6"/>
<accession>A0A1X7ILE6</accession>
<dbReference type="PRINTS" id="PR00598">
    <property type="entry name" value="HTHMARR"/>
</dbReference>
<dbReference type="Pfam" id="PF01047">
    <property type="entry name" value="MarR"/>
    <property type="match status" value="1"/>
</dbReference>
<dbReference type="STRING" id="150121.SAMN06296010_0640"/>
<gene>
    <name evidence="2" type="ORF">SAMN06296010_0640</name>
</gene>
<evidence type="ECO:0000313" key="2">
    <source>
        <dbReference type="EMBL" id="SMG15797.1"/>
    </source>
</evidence>
<dbReference type="InterPro" id="IPR036388">
    <property type="entry name" value="WH-like_DNA-bd_sf"/>
</dbReference>
<proteinExistence type="predicted"/>
<dbReference type="PANTHER" id="PTHR33164:SF89">
    <property type="entry name" value="MARR FAMILY REGULATORY PROTEIN"/>
    <property type="match status" value="1"/>
</dbReference>
<dbReference type="InterPro" id="IPR039422">
    <property type="entry name" value="MarR/SlyA-like"/>
</dbReference>
<evidence type="ECO:0000313" key="3">
    <source>
        <dbReference type="Proteomes" id="UP000193244"/>
    </source>
</evidence>
<dbReference type="GO" id="GO:0003677">
    <property type="term" value="F:DNA binding"/>
    <property type="evidence" value="ECO:0007669"/>
    <property type="project" value="UniProtKB-KW"/>
</dbReference>
<dbReference type="PANTHER" id="PTHR33164">
    <property type="entry name" value="TRANSCRIPTIONAL REGULATOR, MARR FAMILY"/>
    <property type="match status" value="1"/>
</dbReference>
<evidence type="ECO:0000259" key="1">
    <source>
        <dbReference type="PROSITE" id="PS50995"/>
    </source>
</evidence>
<feature type="domain" description="HTH marR-type" evidence="1">
    <location>
        <begin position="52"/>
        <end position="185"/>
    </location>
</feature>
<dbReference type="SUPFAM" id="SSF46785">
    <property type="entry name" value="Winged helix' DNA-binding domain"/>
    <property type="match status" value="1"/>
</dbReference>
<dbReference type="GO" id="GO:0003700">
    <property type="term" value="F:DNA-binding transcription factor activity"/>
    <property type="evidence" value="ECO:0007669"/>
    <property type="project" value="InterPro"/>
</dbReference>
<dbReference type="InterPro" id="IPR036390">
    <property type="entry name" value="WH_DNA-bd_sf"/>
</dbReference>
<protein>
    <submittedName>
        <fullName evidence="2">DNA-binding transcriptional regulator, MarR family</fullName>
    </submittedName>
</protein>
<dbReference type="PROSITE" id="PS50995">
    <property type="entry name" value="HTH_MARR_2"/>
    <property type="match status" value="1"/>
</dbReference>
<dbReference type="Gene3D" id="1.10.10.10">
    <property type="entry name" value="Winged helix-like DNA-binding domain superfamily/Winged helix DNA-binding domain"/>
    <property type="match status" value="1"/>
</dbReference>
<dbReference type="GO" id="GO:0006950">
    <property type="term" value="P:response to stress"/>
    <property type="evidence" value="ECO:0007669"/>
    <property type="project" value="TreeGrafter"/>
</dbReference>